<sequence>MFNEFKFELLILNNINMANYYVNKNSQSNGDHEVHRMGCSYMPLIENRIYLGDFDNCVVAIKEAKRYYSLVNGCYYCSKECHTS</sequence>
<protein>
    <submittedName>
        <fullName evidence="1">Uncharacterized protein</fullName>
    </submittedName>
</protein>
<gene>
    <name evidence="1" type="ORF">GCM10010976_24340</name>
</gene>
<dbReference type="AlphaFoldDB" id="A0A917LQR0"/>
<evidence type="ECO:0000313" key="1">
    <source>
        <dbReference type="EMBL" id="GGG52333.1"/>
    </source>
</evidence>
<dbReference type="Proteomes" id="UP000625976">
    <property type="component" value="Unassembled WGS sequence"/>
</dbReference>
<keyword evidence="2" id="KW-1185">Reference proteome</keyword>
<accession>A0A917LQR0</accession>
<name>A0A917LQR0_9FLAO</name>
<proteinExistence type="predicted"/>
<reference evidence="1" key="1">
    <citation type="journal article" date="2014" name="Int. J. Syst. Evol. Microbiol.">
        <title>Complete genome sequence of Corynebacterium casei LMG S-19264T (=DSM 44701T), isolated from a smear-ripened cheese.</title>
        <authorList>
            <consortium name="US DOE Joint Genome Institute (JGI-PGF)"/>
            <person name="Walter F."/>
            <person name="Albersmeier A."/>
            <person name="Kalinowski J."/>
            <person name="Ruckert C."/>
        </authorList>
    </citation>
    <scope>NUCLEOTIDE SEQUENCE</scope>
    <source>
        <strain evidence="1">CGMCC 1.12751</strain>
    </source>
</reference>
<evidence type="ECO:0000313" key="2">
    <source>
        <dbReference type="Proteomes" id="UP000625976"/>
    </source>
</evidence>
<dbReference type="EMBL" id="BMFQ01000003">
    <property type="protein sequence ID" value="GGG52333.1"/>
    <property type="molecule type" value="Genomic_DNA"/>
</dbReference>
<comment type="caution">
    <text evidence="1">The sequence shown here is derived from an EMBL/GenBank/DDBJ whole genome shotgun (WGS) entry which is preliminary data.</text>
</comment>
<reference evidence="1" key="2">
    <citation type="submission" date="2020-09" db="EMBL/GenBank/DDBJ databases">
        <authorList>
            <person name="Sun Q."/>
            <person name="Zhou Y."/>
        </authorList>
    </citation>
    <scope>NUCLEOTIDE SEQUENCE</scope>
    <source>
        <strain evidence="1">CGMCC 1.12751</strain>
    </source>
</reference>
<organism evidence="1 2">
    <name type="scientific">Bizionia arctica</name>
    <dbReference type="NCBI Taxonomy" id="1495645"/>
    <lineage>
        <taxon>Bacteria</taxon>
        <taxon>Pseudomonadati</taxon>
        <taxon>Bacteroidota</taxon>
        <taxon>Flavobacteriia</taxon>
        <taxon>Flavobacteriales</taxon>
        <taxon>Flavobacteriaceae</taxon>
        <taxon>Bizionia</taxon>
    </lineage>
</organism>